<dbReference type="EMBL" id="QJKH01000001">
    <property type="protein sequence ID" value="PXX81445.1"/>
    <property type="molecule type" value="Genomic_DNA"/>
</dbReference>
<reference evidence="2 3" key="1">
    <citation type="submission" date="2018-05" db="EMBL/GenBank/DDBJ databases">
        <title>Genomic Encyclopedia of Type Strains, Phase IV (KMG-IV): sequencing the most valuable type-strain genomes for metagenomic binning, comparative biology and taxonomic classification.</title>
        <authorList>
            <person name="Goeker M."/>
        </authorList>
    </citation>
    <scope>NUCLEOTIDE SEQUENCE [LARGE SCALE GENOMIC DNA]</scope>
    <source>
        <strain evidence="2 3">JC118</strain>
    </source>
</reference>
<dbReference type="STRING" id="1034346.GCA_000313565_00049"/>
<sequence>MMKKFSTIISRIFILLIGAFLFRIYIFSSGWETLNVLIENTRGPFYADVLIDKELVLNELPQQYLGDDLLEDTHNDLLTLKDFEYEGKKPMQMNTYIEGNWKLGPYECKNTKNGCLFSTDSRMPETVQLVLMDKDHKFYVSEPITETLDNCVKIDFNTMKVTYNRNHILKFISPLLWLLLSGEFIVSIILAKRKSERGTEYLGNDKLVEFFFYVPYAMSIIFLIQHAYELDSLSIIIGLMLNIFYVMQSDDEDVALWIAAINFLIAMLCSFLLPIF</sequence>
<organism evidence="2 3">
    <name type="scientific">Dielma fastidiosa</name>
    <dbReference type="NCBI Taxonomy" id="1034346"/>
    <lineage>
        <taxon>Bacteria</taxon>
        <taxon>Bacillati</taxon>
        <taxon>Bacillota</taxon>
        <taxon>Erysipelotrichia</taxon>
        <taxon>Erysipelotrichales</taxon>
        <taxon>Erysipelotrichaceae</taxon>
        <taxon>Dielma</taxon>
    </lineage>
</organism>
<keyword evidence="1" id="KW-0812">Transmembrane</keyword>
<dbReference type="Proteomes" id="UP000247612">
    <property type="component" value="Unassembled WGS sequence"/>
</dbReference>
<protein>
    <submittedName>
        <fullName evidence="2">Uncharacterized protein</fullName>
    </submittedName>
</protein>
<feature type="transmembrane region" description="Helical" evidence="1">
    <location>
        <begin position="171"/>
        <end position="191"/>
    </location>
</feature>
<dbReference type="AlphaFoldDB" id="A0A318L0H1"/>
<name>A0A318L0H1_9FIRM</name>
<feature type="transmembrane region" description="Helical" evidence="1">
    <location>
        <begin position="207"/>
        <end position="224"/>
    </location>
</feature>
<evidence type="ECO:0000313" key="2">
    <source>
        <dbReference type="EMBL" id="PXX81445.1"/>
    </source>
</evidence>
<accession>A0A318L0H1</accession>
<evidence type="ECO:0000256" key="1">
    <source>
        <dbReference type="SAM" id="Phobius"/>
    </source>
</evidence>
<proteinExistence type="predicted"/>
<comment type="caution">
    <text evidence="2">The sequence shown here is derived from an EMBL/GenBank/DDBJ whole genome shotgun (WGS) entry which is preliminary data.</text>
</comment>
<feature type="transmembrane region" description="Helical" evidence="1">
    <location>
        <begin position="12"/>
        <end position="31"/>
    </location>
</feature>
<dbReference type="OrthoDB" id="9884128at2"/>
<keyword evidence="3" id="KW-1185">Reference proteome</keyword>
<keyword evidence="1" id="KW-1133">Transmembrane helix</keyword>
<dbReference type="RefSeq" id="WP_022936361.1">
    <property type="nucleotide sequence ID" value="NZ_CABKRQ010000001.1"/>
</dbReference>
<feature type="transmembrane region" description="Helical" evidence="1">
    <location>
        <begin position="254"/>
        <end position="275"/>
    </location>
</feature>
<gene>
    <name evidence="2" type="ORF">DES51_10150</name>
</gene>
<keyword evidence="1" id="KW-0472">Membrane</keyword>
<evidence type="ECO:0000313" key="3">
    <source>
        <dbReference type="Proteomes" id="UP000247612"/>
    </source>
</evidence>